<reference evidence="1 2" key="1">
    <citation type="submission" date="2017-09" db="EMBL/GenBank/DDBJ databases">
        <title>Depth-based differentiation of microbial function through sediment-hosted aquifers and enrichment of novel symbionts in the deep terrestrial subsurface.</title>
        <authorList>
            <person name="Probst A.J."/>
            <person name="Ladd B."/>
            <person name="Jarett J.K."/>
            <person name="Geller-Mcgrath D.E."/>
            <person name="Sieber C.M."/>
            <person name="Emerson J.B."/>
            <person name="Anantharaman K."/>
            <person name="Thomas B.C."/>
            <person name="Malmstrom R."/>
            <person name="Stieglmeier M."/>
            <person name="Klingl A."/>
            <person name="Woyke T."/>
            <person name="Ryan C.M."/>
            <person name="Banfield J.F."/>
        </authorList>
    </citation>
    <scope>NUCLEOTIDE SEQUENCE [LARGE SCALE GENOMIC DNA]</scope>
    <source>
        <strain evidence="1">CG23_combo_of_CG06-09_8_20_14_all_49_15</strain>
    </source>
</reference>
<dbReference type="AlphaFoldDB" id="A0A2G9ZJI8"/>
<sequence length="78" mass="8979">MAAHSPLIWRPIACRQDFPETKNFFGAEEIYPAINKNFLSASVHHFFIFGLDVFLAIITKKEYGKDFYPGVAWPPSHH</sequence>
<comment type="caution">
    <text evidence="1">The sequence shown here is derived from an EMBL/GenBank/DDBJ whole genome shotgun (WGS) entry which is preliminary data.</text>
</comment>
<protein>
    <submittedName>
        <fullName evidence="1">Uncharacterized protein</fullName>
    </submittedName>
</protein>
<proteinExistence type="predicted"/>
<evidence type="ECO:0000313" key="1">
    <source>
        <dbReference type="EMBL" id="PIP33335.1"/>
    </source>
</evidence>
<name>A0A2G9ZJI8_9BACT</name>
<gene>
    <name evidence="1" type="ORF">COX22_04915</name>
</gene>
<dbReference type="Proteomes" id="UP000230729">
    <property type="component" value="Unassembled WGS sequence"/>
</dbReference>
<dbReference type="EMBL" id="PCSD01000117">
    <property type="protein sequence ID" value="PIP33335.1"/>
    <property type="molecule type" value="Genomic_DNA"/>
</dbReference>
<accession>A0A2G9ZJI8</accession>
<organism evidence="1 2">
    <name type="scientific">Candidatus Falkowbacteria bacterium CG23_combo_of_CG06-09_8_20_14_all_49_15</name>
    <dbReference type="NCBI Taxonomy" id="1974572"/>
    <lineage>
        <taxon>Bacteria</taxon>
        <taxon>Candidatus Falkowiibacteriota</taxon>
    </lineage>
</organism>
<evidence type="ECO:0000313" key="2">
    <source>
        <dbReference type="Proteomes" id="UP000230729"/>
    </source>
</evidence>